<accession>A0A2J9VK08</accession>
<dbReference type="OrthoDB" id="9789562at2"/>
<evidence type="ECO:0000313" key="3">
    <source>
        <dbReference type="EMBL" id="PNM64123.1"/>
    </source>
</evidence>
<reference evidence="3" key="1">
    <citation type="submission" date="2017-12" db="EMBL/GenBank/DDBJ databases">
        <title>FDA dAtabase for Regulatory Grade micrObial Sequences (FDA-ARGOS): Supporting development and validation of Infectious Disease Dx tests.</title>
        <authorList>
            <person name="Hoffmann M."/>
            <person name="Allard M."/>
            <person name="Evans P."/>
            <person name="Brown E."/>
            <person name="Tallon L.J."/>
            <person name="Sadzewicz L."/>
            <person name="Sengamalay N."/>
            <person name="Ott S."/>
            <person name="Godinez A."/>
            <person name="Nagaraj S."/>
            <person name="Vavikolanu K."/>
            <person name="Aluvathingal J."/>
            <person name="Nadendla S."/>
            <person name="Hobson J."/>
            <person name="Sichtig H."/>
        </authorList>
    </citation>
    <scope>NUCLEOTIDE SEQUENCE [LARGE SCALE GENOMIC DNA]</scope>
    <source>
        <strain evidence="3">FDAARGOS_113</strain>
    </source>
</reference>
<dbReference type="InterPro" id="IPR027417">
    <property type="entry name" value="P-loop_NTPase"/>
</dbReference>
<dbReference type="Pfam" id="PF13166">
    <property type="entry name" value="AAA_13"/>
    <property type="match status" value="1"/>
</dbReference>
<comment type="caution">
    <text evidence="3">The sequence shown here is derived from an EMBL/GenBank/DDBJ whole genome shotgun (WGS) entry which is preliminary data.</text>
</comment>
<keyword evidence="3" id="KW-0255">Endonuclease</keyword>
<keyword evidence="3" id="KW-0378">Hydrolase</keyword>
<keyword evidence="1" id="KW-0175">Coiled coil</keyword>
<dbReference type="PANTHER" id="PTHR32114">
    <property type="entry name" value="ABC TRANSPORTER ABCH.3"/>
    <property type="match status" value="1"/>
</dbReference>
<keyword evidence="4" id="KW-1185">Reference proteome</keyword>
<dbReference type="Gene3D" id="3.40.50.300">
    <property type="entry name" value="P-loop containing nucleotide triphosphate hydrolases"/>
    <property type="match status" value="2"/>
</dbReference>
<dbReference type="GO" id="GO:0004519">
    <property type="term" value="F:endonuclease activity"/>
    <property type="evidence" value="ECO:0007669"/>
    <property type="project" value="UniProtKB-KW"/>
</dbReference>
<dbReference type="RefSeq" id="WP_000528744.1">
    <property type="nucleotide sequence ID" value="NZ_CAWMSS010000002.1"/>
</dbReference>
<protein>
    <submittedName>
        <fullName evidence="3">Restriction endonuclease</fullName>
    </submittedName>
</protein>
<keyword evidence="3" id="KW-0540">Nuclease</keyword>
<feature type="coiled-coil region" evidence="1">
    <location>
        <begin position="479"/>
        <end position="506"/>
    </location>
</feature>
<dbReference type="AlphaFoldDB" id="A0A2J9VK08"/>
<proteinExistence type="predicted"/>
<dbReference type="EMBL" id="LOSJ02000001">
    <property type="protein sequence ID" value="PNM64123.1"/>
    <property type="molecule type" value="Genomic_DNA"/>
</dbReference>
<name>A0A2J9VK08_VIBMI</name>
<sequence length="850" mass="95670">MGNVRNDIIKWLHAQPYWVQLAAQNILKQEEITQDKIMEFKELLKTPKGQSCIEALDFGQFNEDSNSADKVWIKSIGEIEGIDDLNPRYPLTFEQKLTVVYGNNGSGKSGYTRILKKACGKNNANDLKPNVFKEPPAISRCSISIDGASAKKINWVANSLPIPEISSADIFDSSTGGFYLDNENEVSYVPIEVLLFEKLVFISTSIKSLLDKEQAQLVKILPSAPVDLMQSKYIRAINDRLKADVPEATLREFFNFTNDDENKLKELSERLEGDPSKLKEKKSRELKQLTELTNSILAASEQVSSLVCEMINESKAKLESAKKIAEQGARALSDENLLNGIGSQTWKALWVAAKEYSIKEAYPDGASPFVGNDAQCVLCHQPLSDAAKQRFKSFEEHIQGSLEKEVKAAQLHFDNLVKKLPSIPSKDILKTQIAASNLAEEEWLPVLSKIWGEIEKVSEALAKHPEIPNQGFIFDTSLIAALSEKKDVLAKEIENHQKDVIAFNKEKLTNELNDYKAKQWASGYIDAIIQEVKRLEKYRQYEEWGKLLGTLKFTRKAGEVSKQVITDAYVKRFNDELDNLGAKKINVQLSKTRVSKGKVMHKLHLMGVNQNFTLSKSHDILSEGEQRIVSLAAFLADTNSKPQTTPFIFDDPISSLDQSYELCVAKRLVELSEHRQVIVFTHRISLLGALNDLGNPTCVHIRREHWGCGEHGVVPLFAKKPLNALNELKNQRLAQARKLLDSDGYEVYAPLAKSICSDFRILLERVVEVELLADVVQRHRRDVQTKNKISNLAKITIEDCNLIERLMGVYSAHEHSQPTESPIEPPTPEQLDADISAVIDWHADFKSRKN</sequence>
<dbReference type="Proteomes" id="UP000053748">
    <property type="component" value="Unassembled WGS sequence"/>
</dbReference>
<dbReference type="SUPFAM" id="SSF52540">
    <property type="entry name" value="P-loop containing nucleoside triphosphate hydrolases"/>
    <property type="match status" value="1"/>
</dbReference>
<organism evidence="3 4">
    <name type="scientific">Vibrio mimicus</name>
    <dbReference type="NCBI Taxonomy" id="674"/>
    <lineage>
        <taxon>Bacteria</taxon>
        <taxon>Pseudomonadati</taxon>
        <taxon>Pseudomonadota</taxon>
        <taxon>Gammaproteobacteria</taxon>
        <taxon>Vibrionales</taxon>
        <taxon>Vibrionaceae</taxon>
        <taxon>Vibrio</taxon>
    </lineage>
</organism>
<evidence type="ECO:0000259" key="2">
    <source>
        <dbReference type="Pfam" id="PF13166"/>
    </source>
</evidence>
<dbReference type="PANTHER" id="PTHR32114:SF2">
    <property type="entry name" value="ABC TRANSPORTER ABCH.3"/>
    <property type="match status" value="1"/>
</dbReference>
<feature type="domain" description="Protein CR006 P-loop" evidence="2">
    <location>
        <begin position="264"/>
        <end position="687"/>
    </location>
</feature>
<evidence type="ECO:0000256" key="1">
    <source>
        <dbReference type="SAM" id="Coils"/>
    </source>
</evidence>
<evidence type="ECO:0000313" key="4">
    <source>
        <dbReference type="Proteomes" id="UP000053748"/>
    </source>
</evidence>
<gene>
    <name evidence="3" type="ORF">AL544_004210</name>
</gene>
<dbReference type="InterPro" id="IPR026866">
    <property type="entry name" value="CR006_AAA"/>
</dbReference>